<feature type="region of interest" description="Disordered" evidence="1">
    <location>
        <begin position="317"/>
        <end position="350"/>
    </location>
</feature>
<keyword evidence="3" id="KW-1185">Reference proteome</keyword>
<evidence type="ECO:0000313" key="2">
    <source>
        <dbReference type="EMBL" id="ETW85100.1"/>
    </source>
</evidence>
<dbReference type="HOGENOM" id="CLU_478200_0_0_1"/>
<accession>W4KIF7</accession>
<dbReference type="EMBL" id="KI925455">
    <property type="protein sequence ID" value="ETW85100.1"/>
    <property type="molecule type" value="Genomic_DNA"/>
</dbReference>
<feature type="compositionally biased region" description="Basic and acidic residues" evidence="1">
    <location>
        <begin position="137"/>
        <end position="165"/>
    </location>
</feature>
<gene>
    <name evidence="2" type="ORF">HETIRDRAFT_470146</name>
</gene>
<name>W4KIF7_HETIT</name>
<feature type="compositionally biased region" description="Basic and acidic residues" evidence="1">
    <location>
        <begin position="467"/>
        <end position="484"/>
    </location>
</feature>
<feature type="region of interest" description="Disordered" evidence="1">
    <location>
        <begin position="362"/>
        <end position="552"/>
    </location>
</feature>
<evidence type="ECO:0000256" key="1">
    <source>
        <dbReference type="SAM" id="MobiDB-lite"/>
    </source>
</evidence>
<proteinExistence type="predicted"/>
<dbReference type="AlphaFoldDB" id="W4KIF7"/>
<feature type="compositionally biased region" description="Polar residues" evidence="1">
    <location>
        <begin position="236"/>
        <end position="250"/>
    </location>
</feature>
<dbReference type="OrthoDB" id="3218262at2759"/>
<feature type="compositionally biased region" description="Low complexity" evidence="1">
    <location>
        <begin position="498"/>
        <end position="510"/>
    </location>
</feature>
<dbReference type="GeneID" id="20677333"/>
<reference evidence="2 3" key="1">
    <citation type="journal article" date="2012" name="New Phytol.">
        <title>Insight into trade-off between wood decay and parasitism from the genome of a fungal forest pathogen.</title>
        <authorList>
            <person name="Olson A."/>
            <person name="Aerts A."/>
            <person name="Asiegbu F."/>
            <person name="Belbahri L."/>
            <person name="Bouzid O."/>
            <person name="Broberg A."/>
            <person name="Canback B."/>
            <person name="Coutinho P.M."/>
            <person name="Cullen D."/>
            <person name="Dalman K."/>
            <person name="Deflorio G."/>
            <person name="van Diepen L.T."/>
            <person name="Dunand C."/>
            <person name="Duplessis S."/>
            <person name="Durling M."/>
            <person name="Gonthier P."/>
            <person name="Grimwood J."/>
            <person name="Fossdal C.G."/>
            <person name="Hansson D."/>
            <person name="Henrissat B."/>
            <person name="Hietala A."/>
            <person name="Himmelstrand K."/>
            <person name="Hoffmeister D."/>
            <person name="Hogberg N."/>
            <person name="James T.Y."/>
            <person name="Karlsson M."/>
            <person name="Kohler A."/>
            <person name="Kues U."/>
            <person name="Lee Y.H."/>
            <person name="Lin Y.C."/>
            <person name="Lind M."/>
            <person name="Lindquist E."/>
            <person name="Lombard V."/>
            <person name="Lucas S."/>
            <person name="Lunden K."/>
            <person name="Morin E."/>
            <person name="Murat C."/>
            <person name="Park J."/>
            <person name="Raffaello T."/>
            <person name="Rouze P."/>
            <person name="Salamov A."/>
            <person name="Schmutz J."/>
            <person name="Solheim H."/>
            <person name="Stahlberg J."/>
            <person name="Velez H."/>
            <person name="de Vries R.P."/>
            <person name="Wiebenga A."/>
            <person name="Woodward S."/>
            <person name="Yakovlev I."/>
            <person name="Garbelotto M."/>
            <person name="Martin F."/>
            <person name="Grigoriev I.V."/>
            <person name="Stenlid J."/>
        </authorList>
    </citation>
    <scope>NUCLEOTIDE SEQUENCE [LARGE SCALE GENOMIC DNA]</scope>
    <source>
        <strain evidence="2 3">TC 32-1</strain>
    </source>
</reference>
<dbReference type="KEGG" id="hir:HETIRDRAFT_470146"/>
<dbReference type="Proteomes" id="UP000030671">
    <property type="component" value="Unassembled WGS sequence"/>
</dbReference>
<protein>
    <submittedName>
        <fullName evidence="2">Uncharacterized protein</fullName>
    </submittedName>
</protein>
<evidence type="ECO:0000313" key="3">
    <source>
        <dbReference type="Proteomes" id="UP000030671"/>
    </source>
</evidence>
<feature type="region of interest" description="Disordered" evidence="1">
    <location>
        <begin position="11"/>
        <end position="32"/>
    </location>
</feature>
<dbReference type="eggNOG" id="ENOG502T2CF">
    <property type="taxonomic scope" value="Eukaryota"/>
</dbReference>
<dbReference type="RefSeq" id="XP_009541986.1">
    <property type="nucleotide sequence ID" value="XM_009543691.1"/>
</dbReference>
<sequence>MSIYTPIFPPVPVSVPFSSPPSSSNATSSSTPSSWITLLSQRHIALAATPLELCPPSSPKLDENHVDEIRQKICDAVKASKGDASMGKWAHVARLTKLGCTRGRWQGAGMRHLEPKPKGDREWFLAETDEEWVAWEKNRKETATQGEKREKTKQDEMEETVREQVARPPSPQVTLSEEIATEEKNDAGGAPASQASDVGHMKGVKGKGNSDVSERPTPLGFPVVKRAATLSKKGSGKQTTSPYFNNSRNVNIPGPSEAQVDPAPKISQLPSPAPKDTPSLPVSDIGPTPIPGPGSGPRPVVRAQRIDDVSEIFFPPSFPSHLPTSTPLAPIPCAQPKTKPPPIPIVEPLFLSSPLSQPDYATIAISSSPSSPVSRKRPHSSSPTPVSARALHSIKKQRSVSKTPPTSPPPPIAPEESGNGLGNAKGLPLPTTPDKQALPTLSQLLASSRRSRPRPRPPSRKGSSVYGHDETDDSKRKGKSKDLGRPLTPPSGTRTYFSSPASGSSSEGSPQLRPTSPPSPLFPDYTVHPSGFAPDLISTQPGAAGTLERKNSSGYLGMGYNSQFDVEGNIDRVSELLERDVDFGAWLRDIPPLDEQDNIAHPDNADVEQ</sequence>
<dbReference type="STRING" id="747525.W4KIF7"/>
<feature type="region of interest" description="Disordered" evidence="1">
    <location>
        <begin position="137"/>
        <end position="300"/>
    </location>
</feature>
<organism evidence="2 3">
    <name type="scientific">Heterobasidion irregulare (strain TC 32-1)</name>
    <dbReference type="NCBI Taxonomy" id="747525"/>
    <lineage>
        <taxon>Eukaryota</taxon>
        <taxon>Fungi</taxon>
        <taxon>Dikarya</taxon>
        <taxon>Basidiomycota</taxon>
        <taxon>Agaricomycotina</taxon>
        <taxon>Agaricomycetes</taxon>
        <taxon>Russulales</taxon>
        <taxon>Bondarzewiaceae</taxon>
        <taxon>Heterobasidion</taxon>
        <taxon>Heterobasidion annosum species complex</taxon>
    </lineage>
</organism>
<dbReference type="InParanoid" id="W4KIF7"/>
<feature type="compositionally biased region" description="Low complexity" evidence="1">
    <location>
        <begin position="14"/>
        <end position="32"/>
    </location>
</feature>
<feature type="compositionally biased region" description="Basic residues" evidence="1">
    <location>
        <begin position="449"/>
        <end position="459"/>
    </location>
</feature>